<dbReference type="EMBL" id="SJPQ01000005">
    <property type="protein sequence ID" value="TWT86291.1"/>
    <property type="molecule type" value="Genomic_DNA"/>
</dbReference>
<organism evidence="2 3">
    <name type="scientific">Pseudobythopirellula maris</name>
    <dbReference type="NCBI Taxonomy" id="2527991"/>
    <lineage>
        <taxon>Bacteria</taxon>
        <taxon>Pseudomonadati</taxon>
        <taxon>Planctomycetota</taxon>
        <taxon>Planctomycetia</taxon>
        <taxon>Pirellulales</taxon>
        <taxon>Lacipirellulaceae</taxon>
        <taxon>Pseudobythopirellula</taxon>
    </lineage>
</organism>
<dbReference type="Proteomes" id="UP000315440">
    <property type="component" value="Unassembled WGS sequence"/>
</dbReference>
<dbReference type="Gene3D" id="3.40.390.10">
    <property type="entry name" value="Collagenase (Catalytic Domain)"/>
    <property type="match status" value="1"/>
</dbReference>
<reference evidence="2 3" key="1">
    <citation type="submission" date="2019-02" db="EMBL/GenBank/DDBJ databases">
        <title>Deep-cultivation of Planctomycetes and their phenomic and genomic characterization uncovers novel biology.</title>
        <authorList>
            <person name="Wiegand S."/>
            <person name="Jogler M."/>
            <person name="Boedeker C."/>
            <person name="Pinto D."/>
            <person name="Vollmers J."/>
            <person name="Rivas-Marin E."/>
            <person name="Kohn T."/>
            <person name="Peeters S.H."/>
            <person name="Heuer A."/>
            <person name="Rast P."/>
            <person name="Oberbeckmann S."/>
            <person name="Bunk B."/>
            <person name="Jeske O."/>
            <person name="Meyerdierks A."/>
            <person name="Storesund J.E."/>
            <person name="Kallscheuer N."/>
            <person name="Luecker S."/>
            <person name="Lage O.M."/>
            <person name="Pohl T."/>
            <person name="Merkel B.J."/>
            <person name="Hornburger P."/>
            <person name="Mueller R.-W."/>
            <person name="Bruemmer F."/>
            <person name="Labrenz M."/>
            <person name="Spormann A.M."/>
            <person name="Op Den Camp H."/>
            <person name="Overmann J."/>
            <person name="Amann R."/>
            <person name="Jetten M.S.M."/>
            <person name="Mascher T."/>
            <person name="Medema M.H."/>
            <person name="Devos D.P."/>
            <person name="Kaster A.-K."/>
            <person name="Ovreas L."/>
            <person name="Rohde M."/>
            <person name="Galperin M.Y."/>
            <person name="Jogler C."/>
        </authorList>
    </citation>
    <scope>NUCLEOTIDE SEQUENCE [LARGE SCALE GENOMIC DNA]</scope>
    <source>
        <strain evidence="2 3">Mal64</strain>
    </source>
</reference>
<feature type="chain" id="PRO_5022744763" description="Matrixin" evidence="1">
    <location>
        <begin position="24"/>
        <end position="529"/>
    </location>
</feature>
<dbReference type="AlphaFoldDB" id="A0A5C5ZHD6"/>
<name>A0A5C5ZHD6_9BACT</name>
<keyword evidence="3" id="KW-1185">Reference proteome</keyword>
<dbReference type="RefSeq" id="WP_146403301.1">
    <property type="nucleotide sequence ID" value="NZ_SJPQ01000005.1"/>
</dbReference>
<sequence precursor="true">MFRTVCVLLVVACSLLAARPAAAIQLVTLDFDTFTTPETEPDDYEYSPEERVAIKGILEGIYRSDPGDPMGGPFQVKFDILDPAAPPAPFTTSVIKFNAGAFGSAEGIDFRNLDDADDAMVNAVATLGLFVGTEKAPEFGGGVWSAEELGSPEAMVVASAQIAAHELGHALGLRHHDAFGPIGAGIGVSLSKYTPAYPGPSGMTLTSQHVMGLNSAVALNANTLLSPSHFSERSALKLMLASIENEIGPNPYVVDESEYLDGDAANEFGFADTTPVPLMPMGVPNTLESPHPWAEIHGGPGVLPAKVGVVTAEFAPLPGGGPDTDYFGLTLDEPTRVTVEVISEQNVNTTTVVNPNLVMLDGVTALPVPYEMGEAFAGDQFESTDAILFDVDLPAGDYVLEVFPEGGPPGDYELLVYTYPDVTYPITGDYNEDGRVDAADFTVWRDAVEEESAFLPNRAPGLEGPVATDDYTAWVENFGEFHPFLLDGPMGGPLSGPMGEPSFATSVPEPAAALMALLAAMAWAGRRTH</sequence>
<keyword evidence="1" id="KW-0732">Signal</keyword>
<evidence type="ECO:0000256" key="1">
    <source>
        <dbReference type="SAM" id="SignalP"/>
    </source>
</evidence>
<evidence type="ECO:0000313" key="2">
    <source>
        <dbReference type="EMBL" id="TWT86291.1"/>
    </source>
</evidence>
<dbReference type="SUPFAM" id="SSF55486">
    <property type="entry name" value="Metalloproteases ('zincins'), catalytic domain"/>
    <property type="match status" value="1"/>
</dbReference>
<proteinExistence type="predicted"/>
<dbReference type="InterPro" id="IPR024079">
    <property type="entry name" value="MetalloPept_cat_dom_sf"/>
</dbReference>
<dbReference type="Gene3D" id="2.60.120.380">
    <property type="match status" value="1"/>
</dbReference>
<dbReference type="OrthoDB" id="275801at2"/>
<protein>
    <recommendedName>
        <fullName evidence="4">Matrixin</fullName>
    </recommendedName>
</protein>
<gene>
    <name evidence="2" type="ORF">Mal64_38310</name>
</gene>
<feature type="signal peptide" evidence="1">
    <location>
        <begin position="1"/>
        <end position="23"/>
    </location>
</feature>
<accession>A0A5C5ZHD6</accession>
<dbReference type="GO" id="GO:0008237">
    <property type="term" value="F:metallopeptidase activity"/>
    <property type="evidence" value="ECO:0007669"/>
    <property type="project" value="InterPro"/>
</dbReference>
<evidence type="ECO:0000313" key="3">
    <source>
        <dbReference type="Proteomes" id="UP000315440"/>
    </source>
</evidence>
<evidence type="ECO:0008006" key="4">
    <source>
        <dbReference type="Google" id="ProtNLM"/>
    </source>
</evidence>
<comment type="caution">
    <text evidence="2">The sequence shown here is derived from an EMBL/GenBank/DDBJ whole genome shotgun (WGS) entry which is preliminary data.</text>
</comment>